<dbReference type="GO" id="GO:0034605">
    <property type="term" value="P:cellular response to heat"/>
    <property type="evidence" value="ECO:0007669"/>
    <property type="project" value="TreeGrafter"/>
</dbReference>
<dbReference type="CDD" id="cd00009">
    <property type="entry name" value="AAA"/>
    <property type="match status" value="1"/>
</dbReference>
<dbReference type="Pfam" id="PF17871">
    <property type="entry name" value="AAA_lid_9"/>
    <property type="match status" value="1"/>
</dbReference>
<dbReference type="PROSITE" id="PS00871">
    <property type="entry name" value="CLPAB_2"/>
    <property type="match status" value="1"/>
</dbReference>
<dbReference type="Pfam" id="PF07724">
    <property type="entry name" value="AAA_2"/>
    <property type="match status" value="1"/>
</dbReference>
<dbReference type="PROSITE" id="PS51903">
    <property type="entry name" value="CLP_R"/>
    <property type="match status" value="1"/>
</dbReference>
<dbReference type="InterPro" id="IPR003959">
    <property type="entry name" value="ATPase_AAA_core"/>
</dbReference>
<dbReference type="InterPro" id="IPR027417">
    <property type="entry name" value="P-loop_NTPase"/>
</dbReference>
<dbReference type="SMART" id="SM01086">
    <property type="entry name" value="ClpB_D2-small"/>
    <property type="match status" value="1"/>
</dbReference>
<evidence type="ECO:0000313" key="11">
    <source>
        <dbReference type="EMBL" id="VVB15601.1"/>
    </source>
</evidence>
<dbReference type="InterPro" id="IPR036628">
    <property type="entry name" value="Clp_N_dom_sf"/>
</dbReference>
<dbReference type="InterPro" id="IPR050130">
    <property type="entry name" value="ClpA_ClpB"/>
</dbReference>
<dbReference type="Gene3D" id="3.40.50.300">
    <property type="entry name" value="P-loop containing nucleotide triphosphate hydrolases"/>
    <property type="match status" value="2"/>
</dbReference>
<evidence type="ECO:0000256" key="6">
    <source>
        <dbReference type="ARBA" id="ARBA00022840"/>
    </source>
</evidence>
<dbReference type="PRINTS" id="PR00300">
    <property type="entry name" value="CLPPROTEASEA"/>
</dbReference>
<dbReference type="Proteomes" id="UP000489600">
    <property type="component" value="Unassembled WGS sequence"/>
</dbReference>
<dbReference type="FunFam" id="3.40.50.300:FF:000025">
    <property type="entry name" value="ATP-dependent Clp protease subunit"/>
    <property type="match status" value="1"/>
</dbReference>
<dbReference type="InterPro" id="IPR003593">
    <property type="entry name" value="AAA+_ATPase"/>
</dbReference>
<proteinExistence type="inferred from homology"/>
<dbReference type="InterPro" id="IPR018368">
    <property type="entry name" value="ClpA/B_CS1"/>
</dbReference>
<evidence type="ECO:0000256" key="4">
    <source>
        <dbReference type="ARBA" id="ARBA00022737"/>
    </source>
</evidence>
<organism evidence="11 12">
    <name type="scientific">Arabis nemorensis</name>
    <dbReference type="NCBI Taxonomy" id="586526"/>
    <lineage>
        <taxon>Eukaryota</taxon>
        <taxon>Viridiplantae</taxon>
        <taxon>Streptophyta</taxon>
        <taxon>Embryophyta</taxon>
        <taxon>Tracheophyta</taxon>
        <taxon>Spermatophyta</taxon>
        <taxon>Magnoliopsida</taxon>
        <taxon>eudicotyledons</taxon>
        <taxon>Gunneridae</taxon>
        <taxon>Pentapetalae</taxon>
        <taxon>rosids</taxon>
        <taxon>malvids</taxon>
        <taxon>Brassicales</taxon>
        <taxon>Brassicaceae</taxon>
        <taxon>Arabideae</taxon>
        <taxon>Arabis</taxon>
    </lineage>
</organism>
<keyword evidence="3" id="KW-0934">Plastid</keyword>
<dbReference type="Gene3D" id="1.10.8.60">
    <property type="match status" value="2"/>
</dbReference>
<comment type="caution">
    <text evidence="11">The sequence shown here is derived from an EMBL/GenBank/DDBJ whole genome shotgun (WGS) entry which is preliminary data.</text>
</comment>
<dbReference type="AlphaFoldDB" id="A0A565CPV2"/>
<dbReference type="OrthoDB" id="47330at2759"/>
<dbReference type="Gene3D" id="4.10.860.10">
    <property type="entry name" value="UVR domain"/>
    <property type="match status" value="1"/>
</dbReference>
<dbReference type="FunFam" id="1.10.1780.10:FF:000004">
    <property type="entry name" value="ATP-dependent Clp protease ATP-binding subunit ClpC"/>
    <property type="match status" value="1"/>
</dbReference>
<keyword evidence="4 8" id="KW-0677">Repeat</keyword>
<keyword evidence="5 9" id="KW-0547">Nucleotide-binding</keyword>
<dbReference type="Pfam" id="PF10431">
    <property type="entry name" value="ClpB_D2-small"/>
    <property type="match status" value="1"/>
</dbReference>
<evidence type="ECO:0000256" key="2">
    <source>
        <dbReference type="ARBA" id="ARBA00022528"/>
    </source>
</evidence>
<dbReference type="PANTHER" id="PTHR11638:SF185">
    <property type="entry name" value="ATP-DEPENDENT CLP PROTEASE ATP-BINDING SUBUNIT"/>
    <property type="match status" value="1"/>
</dbReference>
<dbReference type="Pfam" id="PF02861">
    <property type="entry name" value="Clp_N"/>
    <property type="match status" value="1"/>
</dbReference>
<dbReference type="GO" id="GO:0005524">
    <property type="term" value="F:ATP binding"/>
    <property type="evidence" value="ECO:0007669"/>
    <property type="project" value="UniProtKB-KW"/>
</dbReference>
<dbReference type="InterPro" id="IPR001270">
    <property type="entry name" value="ClpA/B"/>
</dbReference>
<evidence type="ECO:0000256" key="9">
    <source>
        <dbReference type="RuleBase" id="RU004432"/>
    </source>
</evidence>
<dbReference type="GO" id="GO:0009507">
    <property type="term" value="C:chloroplast"/>
    <property type="evidence" value="ECO:0007669"/>
    <property type="project" value="UniProtKB-SubCell"/>
</dbReference>
<evidence type="ECO:0000259" key="10">
    <source>
        <dbReference type="PROSITE" id="PS51903"/>
    </source>
</evidence>
<dbReference type="InterPro" id="IPR019489">
    <property type="entry name" value="Clp_ATPase_C"/>
</dbReference>
<comment type="subcellular location">
    <subcellularLocation>
        <location evidence="1">Plastid</location>
        <location evidence="1">Chloroplast</location>
    </subcellularLocation>
</comment>
<accession>A0A565CPV2</accession>
<dbReference type="PROSITE" id="PS00870">
    <property type="entry name" value="CLPAB_1"/>
    <property type="match status" value="1"/>
</dbReference>
<dbReference type="Pfam" id="PF00004">
    <property type="entry name" value="AAA"/>
    <property type="match status" value="1"/>
</dbReference>
<reference evidence="11" key="1">
    <citation type="submission" date="2019-07" db="EMBL/GenBank/DDBJ databases">
        <authorList>
            <person name="Dittberner H."/>
        </authorList>
    </citation>
    <scope>NUCLEOTIDE SEQUENCE [LARGE SCALE GENOMIC DNA]</scope>
</reference>
<keyword evidence="2" id="KW-0150">Chloroplast</keyword>
<protein>
    <recommendedName>
        <fullName evidence="10">Clp R domain-containing protein</fullName>
    </recommendedName>
</protein>
<evidence type="ECO:0000256" key="5">
    <source>
        <dbReference type="ARBA" id="ARBA00022741"/>
    </source>
</evidence>
<dbReference type="SUPFAM" id="SSF52540">
    <property type="entry name" value="P-loop containing nucleoside triphosphate hydrolases"/>
    <property type="match status" value="2"/>
</dbReference>
<name>A0A565CPV2_9BRAS</name>
<comment type="similarity">
    <text evidence="9">Belongs to the ClpA/ClpB family.</text>
</comment>
<dbReference type="GO" id="GO:0016887">
    <property type="term" value="F:ATP hydrolysis activity"/>
    <property type="evidence" value="ECO:0007669"/>
    <property type="project" value="InterPro"/>
</dbReference>
<evidence type="ECO:0000313" key="12">
    <source>
        <dbReference type="Proteomes" id="UP000489600"/>
    </source>
</evidence>
<dbReference type="PANTHER" id="PTHR11638">
    <property type="entry name" value="ATP-DEPENDENT CLP PROTEASE"/>
    <property type="match status" value="1"/>
</dbReference>
<dbReference type="SUPFAM" id="SSF81923">
    <property type="entry name" value="Double Clp-N motif"/>
    <property type="match status" value="1"/>
</dbReference>
<evidence type="ECO:0000256" key="8">
    <source>
        <dbReference type="PROSITE-ProRule" id="PRU01251"/>
    </source>
</evidence>
<dbReference type="SMART" id="SM00382">
    <property type="entry name" value="AAA"/>
    <property type="match status" value="2"/>
</dbReference>
<sequence length="953" mass="104096">MEVLSTSSPLTLHSRRLASSSTHRFDSSSSVTSFAASSLSSFASSYLGISLSNRTIHRFSTSPANFRRFPLRKRKKFTPISAVFERFTERAIRAIIFSQKEAKSLGKDMVYTQHLLLGLIAEDRDPQGFLGSGITIDKAREAVWSIWDEANSDSNLSNQEKASSTSYSKSTDMPFSISTKRVFEAAVEYSRTLECQYIAPEHIAVGLFTADDGSAGRVLKRLGANMNLLTAAALTRLKAELAKDGREPSLSSKGSFDASTNGRIAGSGNAGKTKAKNVLEQFCVDLTARASEGLIDPVIGREKEVQRVIQILCRRTKNNPILLGEAGVGKTAIAEGLAISIAEANAPGFLLTKRIMSLDIGLLMAGAKERGELEARVTALISEIKKSGKVILFIDEVHTLIGSGTVGRGNKGSGLDIANLLKPSLGRGELQCIASTTLDEFRSQFEKDKALARRFQPVLIDEPSEEDAVKILLGLREKYEAHHNCKYTMKAIDAAVYLSARYIADRFLPDKAIDLIDEAGSRARIEAFRKKKEDAICILSKPPDDYWQEIRTVQAMHEVVLSSRQKNDDGDAIAVESGEVVEESSLPPAAGDDEPIVVGPDDIANVASAWSGIPVQQVTADERMLLLGLEEQLRSRVVGQDEAVAAISRAVKRSRVGLKDPDRPIAAMLFCGPTGVGKTELTKALAANYFGSEESMLRLDMSEYMERHTVSKLIGSPPGYVGFEEGGMLTEAIRRRPFTVVLFDEIEKAHPDIFNILLQLFEDGHLTDSQGRRVSFKNALIIMTSNVGSSAIAKGRHGSIGFILDDDEEAASYAGMKALVVEELKNYFRPELLNRIDEIVIFRQLEKAQMMEILNLMLQDLKSRLVALGVGLEVSEAVKELICRQGYDPAYGARPLRRTVTEIVEDPLSEAFLAGSFKPGDTAFVVLDDTGNPSVRTKPDSSTVRVTDKTSIA</sequence>
<dbReference type="InterPro" id="IPR028299">
    <property type="entry name" value="ClpA/B_CS2"/>
</dbReference>
<evidence type="ECO:0000256" key="1">
    <source>
        <dbReference type="ARBA" id="ARBA00004229"/>
    </source>
</evidence>
<gene>
    <name evidence="11" type="ORF">ANE_LOCUS26045</name>
</gene>
<keyword evidence="7 9" id="KW-0143">Chaperone</keyword>
<keyword evidence="12" id="KW-1185">Reference proteome</keyword>
<evidence type="ECO:0000256" key="7">
    <source>
        <dbReference type="ARBA" id="ARBA00023186"/>
    </source>
</evidence>
<dbReference type="InterPro" id="IPR041546">
    <property type="entry name" value="ClpA/ClpB_AAA_lid"/>
</dbReference>
<keyword evidence="6 9" id="KW-0067">ATP-binding</keyword>
<evidence type="ECO:0000256" key="3">
    <source>
        <dbReference type="ARBA" id="ARBA00022640"/>
    </source>
</evidence>
<dbReference type="Gene3D" id="1.10.1780.10">
    <property type="entry name" value="Clp, N-terminal domain"/>
    <property type="match status" value="1"/>
</dbReference>
<dbReference type="InterPro" id="IPR004176">
    <property type="entry name" value="Clp_R_N"/>
</dbReference>
<dbReference type="EMBL" id="CABITT030000008">
    <property type="protein sequence ID" value="VVB15601.1"/>
    <property type="molecule type" value="Genomic_DNA"/>
</dbReference>
<dbReference type="CDD" id="cd19499">
    <property type="entry name" value="RecA-like_ClpB_Hsp104-like"/>
    <property type="match status" value="1"/>
</dbReference>
<feature type="domain" description="Clp R" evidence="10">
    <location>
        <begin position="84"/>
        <end position="240"/>
    </location>
</feature>